<evidence type="ECO:0000256" key="1">
    <source>
        <dbReference type="SAM" id="Phobius"/>
    </source>
</evidence>
<organism evidence="2 3">
    <name type="scientific">Pseudomonas syringae pv. avii</name>
    <dbReference type="NCBI Taxonomy" id="663959"/>
    <lineage>
        <taxon>Bacteria</taxon>
        <taxon>Pseudomonadati</taxon>
        <taxon>Pseudomonadota</taxon>
        <taxon>Gammaproteobacteria</taxon>
        <taxon>Pseudomonadales</taxon>
        <taxon>Pseudomonadaceae</taxon>
        <taxon>Pseudomonas</taxon>
        <taxon>Pseudomonas syringae</taxon>
    </lineage>
</organism>
<accession>A0ABY1UGL3</accession>
<keyword evidence="1" id="KW-0812">Transmembrane</keyword>
<gene>
    <name evidence="2" type="ORF">CFBP3846_P400038</name>
</gene>
<keyword evidence="1" id="KW-1133">Transmembrane helix</keyword>
<keyword evidence="3" id="KW-1185">Reference proteome</keyword>
<keyword evidence="2" id="KW-0614">Plasmid</keyword>
<dbReference type="EMBL" id="LT963406">
    <property type="protein sequence ID" value="SOS30881.1"/>
    <property type="molecule type" value="Genomic_DNA"/>
</dbReference>
<name>A0ABY1UGL3_PSESX</name>
<reference evidence="2 3" key="1">
    <citation type="submission" date="2017-11" db="EMBL/GenBank/DDBJ databases">
        <authorList>
            <person name="Blom J."/>
        </authorList>
    </citation>
    <scope>NUCLEOTIDE SEQUENCE [LARGE SCALE GENOMIC DNA]</scope>
    <source>
        <strain evidence="2 3">CFBP3846</strain>
        <plasmid evidence="3">pp4</plasmid>
    </source>
</reference>
<geneLocation type="plasmid" evidence="3">
    <name>pp4</name>
</geneLocation>
<evidence type="ECO:0000313" key="3">
    <source>
        <dbReference type="Proteomes" id="UP000239665"/>
    </source>
</evidence>
<dbReference type="Proteomes" id="UP000239665">
    <property type="component" value="Plasmid PP4"/>
</dbReference>
<proteinExistence type="predicted"/>
<protein>
    <submittedName>
        <fullName evidence="2">Membrane protein</fullName>
    </submittedName>
</protein>
<feature type="transmembrane region" description="Helical" evidence="1">
    <location>
        <begin position="50"/>
        <end position="68"/>
    </location>
</feature>
<evidence type="ECO:0000313" key="2">
    <source>
        <dbReference type="EMBL" id="SOS30881.1"/>
    </source>
</evidence>
<sequence>MESVSGCLWNECLDQRGISVRMSVDWVSGWSWNPQPSVTKPLFSSSPKVIAMHQTGFTAFTFIVSVLFSRTRKWASFYSLGPAF</sequence>
<keyword evidence="1" id="KW-0472">Membrane</keyword>